<dbReference type="InterPro" id="IPR050452">
    <property type="entry name" value="Metacaspase"/>
</dbReference>
<dbReference type="PANTHER" id="PTHR48104:SF30">
    <property type="entry name" value="METACASPASE-1"/>
    <property type="match status" value="1"/>
</dbReference>
<protein>
    <recommendedName>
        <fullName evidence="2">Metacaspase-1</fullName>
    </recommendedName>
</protein>
<dbReference type="OrthoDB" id="3223806at2759"/>
<evidence type="ECO:0000256" key="2">
    <source>
        <dbReference type="ARBA" id="ARBA00016994"/>
    </source>
</evidence>
<comment type="caution">
    <text evidence="7">The sequence shown here is derived from an EMBL/GenBank/DDBJ whole genome shotgun (WGS) entry which is preliminary data.</text>
</comment>
<dbReference type="GO" id="GO:0006508">
    <property type="term" value="P:proteolysis"/>
    <property type="evidence" value="ECO:0007669"/>
    <property type="project" value="InterPro"/>
</dbReference>
<comment type="similarity">
    <text evidence="1">Belongs to the peptidase C14B family.</text>
</comment>
<feature type="domain" description="Peptidase C14 caspase" evidence="6">
    <location>
        <begin position="26"/>
        <end position="310"/>
    </location>
</feature>
<dbReference type="GeneID" id="36517387"/>
<keyword evidence="4" id="KW-0645">Protease</keyword>
<keyword evidence="4" id="KW-0378">Hydrolase</keyword>
<reference evidence="7 8" key="1">
    <citation type="submission" date="2017-04" db="EMBL/GenBank/DDBJ databases">
        <title>Genome sequencing of [Candida] sorbophila.</title>
        <authorList>
            <person name="Ahn J.O."/>
        </authorList>
    </citation>
    <scope>NUCLEOTIDE SEQUENCE [LARGE SCALE GENOMIC DNA]</scope>
    <source>
        <strain evidence="7 8">DS02</strain>
    </source>
</reference>
<dbReference type="PANTHER" id="PTHR48104">
    <property type="entry name" value="METACASPASE-4"/>
    <property type="match status" value="1"/>
</dbReference>
<dbReference type="GO" id="GO:0006915">
    <property type="term" value="P:apoptotic process"/>
    <property type="evidence" value="ECO:0007669"/>
    <property type="project" value="UniProtKB-KW"/>
</dbReference>
<organism evidence="7 8">
    <name type="scientific">Wickerhamiella sorbophila</name>
    <dbReference type="NCBI Taxonomy" id="45607"/>
    <lineage>
        <taxon>Eukaryota</taxon>
        <taxon>Fungi</taxon>
        <taxon>Dikarya</taxon>
        <taxon>Ascomycota</taxon>
        <taxon>Saccharomycotina</taxon>
        <taxon>Dipodascomycetes</taxon>
        <taxon>Dipodascales</taxon>
        <taxon>Trichomonascaceae</taxon>
        <taxon>Wickerhamiella</taxon>
    </lineage>
</organism>
<evidence type="ECO:0000256" key="5">
    <source>
        <dbReference type="ARBA" id="ARBA00023145"/>
    </source>
</evidence>
<dbReference type="InterPro" id="IPR029030">
    <property type="entry name" value="Caspase-like_dom_sf"/>
</dbReference>
<dbReference type="RefSeq" id="XP_024665964.1">
    <property type="nucleotide sequence ID" value="XM_024810196.1"/>
</dbReference>
<name>A0A2T0FM10_9ASCO</name>
<dbReference type="GO" id="GO:0004197">
    <property type="term" value="F:cysteine-type endopeptidase activity"/>
    <property type="evidence" value="ECO:0007669"/>
    <property type="project" value="InterPro"/>
</dbReference>
<evidence type="ECO:0000259" key="6">
    <source>
        <dbReference type="Pfam" id="PF00656"/>
    </source>
</evidence>
<evidence type="ECO:0000313" key="7">
    <source>
        <dbReference type="EMBL" id="PRT56019.1"/>
    </source>
</evidence>
<dbReference type="STRING" id="45607.A0A2T0FM10"/>
<dbReference type="EMBL" id="NDIQ01000022">
    <property type="protein sequence ID" value="PRT56019.1"/>
    <property type="molecule type" value="Genomic_DNA"/>
</dbReference>
<keyword evidence="4" id="KW-0788">Thiol protease</keyword>
<gene>
    <name evidence="7" type="ORF">B9G98_03639</name>
</gene>
<keyword evidence="8" id="KW-1185">Reference proteome</keyword>
<dbReference type="Proteomes" id="UP000238350">
    <property type="component" value="Unassembled WGS sequence"/>
</dbReference>
<evidence type="ECO:0000256" key="3">
    <source>
        <dbReference type="ARBA" id="ARBA00022703"/>
    </source>
</evidence>
<dbReference type="SUPFAM" id="SSF52129">
    <property type="entry name" value="Caspase-like"/>
    <property type="match status" value="1"/>
</dbReference>
<evidence type="ECO:0000256" key="4">
    <source>
        <dbReference type="ARBA" id="ARBA00022807"/>
    </source>
</evidence>
<keyword evidence="5" id="KW-0865">Zymogen</keyword>
<evidence type="ECO:0000256" key="1">
    <source>
        <dbReference type="ARBA" id="ARBA00009005"/>
    </source>
</evidence>
<dbReference type="Gene3D" id="3.40.50.12660">
    <property type="match status" value="1"/>
</dbReference>
<proteinExistence type="inferred from homology"/>
<dbReference type="AlphaFoldDB" id="A0A2T0FM10"/>
<dbReference type="InterPro" id="IPR011600">
    <property type="entry name" value="Pept_C14_caspase"/>
</dbReference>
<dbReference type="GO" id="GO:0005737">
    <property type="term" value="C:cytoplasm"/>
    <property type="evidence" value="ECO:0007669"/>
    <property type="project" value="TreeGrafter"/>
</dbReference>
<keyword evidence="3" id="KW-0053">Apoptosis</keyword>
<dbReference type="Pfam" id="PF00656">
    <property type="entry name" value="Peptidase_C14"/>
    <property type="match status" value="1"/>
</dbReference>
<evidence type="ECO:0000313" key="8">
    <source>
        <dbReference type="Proteomes" id="UP000238350"/>
    </source>
</evidence>
<accession>A0A2T0FM10</accession>
<sequence length="319" mass="35137">MSGPMPPSGMQMQNGVQWQYSNNSGRRKALLIGINYYGSRNQLNGCVNDAHAMASFLSNDHGYRQEDMVVLTDDQRNPRSVPTRQNMLDAMRWLVSGAQPNDCLVFHYSGHGGTTPDLDGDEDDGYDEVIYPVDFEVAGQIVDDEMHEIMVRPLPPGCRLTAFFDSCHSGTALDLPYVYSTKGVVKEPNMLAESGKGVLNAFMSYESGDMSGAFNSVKGLFNRAKFSGNRDRVIQEKFSPADVISFSGCRDDQTSADASEGGVSAGAMSYSFLEVMGRDPNQSYISLLNNVRAIMQGKFQQKPQLSCSHPLDMNLQFIL</sequence>